<sequence length="160" mass="18028">MKSLLLGALLLPSLAQAAMKDIKPYIDPYQLKYDQAIEGKIKAACKGNKSMLCPMLHKQDARNGTGIFADTPPRGTQGYCEKHYRHLNDEQLKAEQKKLMSIPSRSRGRTKKLDLEEGEMTFNSLNYEANVCISSYLVGYEVGENLPVGSFVPVMEKQWR</sequence>
<feature type="chain" id="PRO_5019306554" evidence="1">
    <location>
        <begin position="18"/>
        <end position="160"/>
    </location>
</feature>
<name>A0A418YDH0_9GAMM</name>
<evidence type="ECO:0000256" key="1">
    <source>
        <dbReference type="SAM" id="SignalP"/>
    </source>
</evidence>
<reference evidence="2 3" key="2">
    <citation type="submission" date="2019-01" db="EMBL/GenBank/DDBJ databases">
        <title>Motilimonas pumilus sp. nov., isolated from the gut of sea cucumber (Apostichopus japonicus).</title>
        <authorList>
            <person name="Wang F.-Q."/>
            <person name="Ren L.-H."/>
            <person name="Lin Y.-W."/>
            <person name="Sun G.-H."/>
            <person name="Du Z.-J."/>
            <person name="Zhao J.-X."/>
            <person name="Liu X.-J."/>
            <person name="Liu L.-J."/>
        </authorList>
    </citation>
    <scope>NUCLEOTIDE SEQUENCE [LARGE SCALE GENOMIC DNA]</scope>
    <source>
        <strain evidence="2 3">PLHSC7-2</strain>
    </source>
</reference>
<keyword evidence="1" id="KW-0732">Signal</keyword>
<accession>A0A418YDH0</accession>
<feature type="signal peptide" evidence="1">
    <location>
        <begin position="1"/>
        <end position="17"/>
    </location>
</feature>
<comment type="caution">
    <text evidence="2">The sequence shown here is derived from an EMBL/GenBank/DDBJ whole genome shotgun (WGS) entry which is preliminary data.</text>
</comment>
<dbReference type="Proteomes" id="UP000283255">
    <property type="component" value="Unassembled WGS sequence"/>
</dbReference>
<dbReference type="AlphaFoldDB" id="A0A418YDH0"/>
<reference evidence="2 3" key="1">
    <citation type="submission" date="2018-09" db="EMBL/GenBank/DDBJ databases">
        <authorList>
            <person name="Wang F."/>
        </authorList>
    </citation>
    <scope>NUCLEOTIDE SEQUENCE [LARGE SCALE GENOMIC DNA]</scope>
    <source>
        <strain evidence="2 3">PLHSC7-2</strain>
    </source>
</reference>
<evidence type="ECO:0000313" key="2">
    <source>
        <dbReference type="EMBL" id="RJG42588.1"/>
    </source>
</evidence>
<gene>
    <name evidence="2" type="ORF">D1Z90_12015</name>
</gene>
<protein>
    <submittedName>
        <fullName evidence="2">Uncharacterized protein</fullName>
    </submittedName>
</protein>
<keyword evidence="3" id="KW-1185">Reference proteome</keyword>
<dbReference type="EMBL" id="QZCH01000015">
    <property type="protein sequence ID" value="RJG42588.1"/>
    <property type="molecule type" value="Genomic_DNA"/>
</dbReference>
<evidence type="ECO:0000313" key="3">
    <source>
        <dbReference type="Proteomes" id="UP000283255"/>
    </source>
</evidence>
<proteinExistence type="predicted"/>
<dbReference type="RefSeq" id="WP_119911014.1">
    <property type="nucleotide sequence ID" value="NZ_QZCH01000015.1"/>
</dbReference>
<organism evidence="2 3">
    <name type="scientific">Motilimonas pumila</name>
    <dbReference type="NCBI Taxonomy" id="2303987"/>
    <lineage>
        <taxon>Bacteria</taxon>
        <taxon>Pseudomonadati</taxon>
        <taxon>Pseudomonadota</taxon>
        <taxon>Gammaproteobacteria</taxon>
        <taxon>Alteromonadales</taxon>
        <taxon>Alteromonadales genera incertae sedis</taxon>
        <taxon>Motilimonas</taxon>
    </lineage>
</organism>